<name>A0ABW3D1U2_9FLAO</name>
<proteinExistence type="predicted"/>
<gene>
    <name evidence="1" type="ORF">ACFQ1M_13745</name>
</gene>
<protein>
    <submittedName>
        <fullName evidence="1">Uncharacterized protein</fullName>
    </submittedName>
</protein>
<accession>A0ABW3D1U2</accession>
<dbReference type="EMBL" id="JBHTJH010000017">
    <property type="protein sequence ID" value="MFD0863272.1"/>
    <property type="molecule type" value="Genomic_DNA"/>
</dbReference>
<sequence>MTIEGSLRGLNNKDTFKRTLEPGRHSYCIRNNGGGVLRFKIKTIDEGKWRVAETRSKIKSRRSVKGEFFVSDESANNVEFIFSKAFGAFRSEYELEYQQES</sequence>
<evidence type="ECO:0000313" key="2">
    <source>
        <dbReference type="Proteomes" id="UP001596978"/>
    </source>
</evidence>
<dbReference type="Proteomes" id="UP001596978">
    <property type="component" value="Unassembled WGS sequence"/>
</dbReference>
<reference evidence="2" key="1">
    <citation type="journal article" date="2019" name="Int. J. Syst. Evol. Microbiol.">
        <title>The Global Catalogue of Microorganisms (GCM) 10K type strain sequencing project: providing services to taxonomists for standard genome sequencing and annotation.</title>
        <authorList>
            <consortium name="The Broad Institute Genomics Platform"/>
            <consortium name="The Broad Institute Genome Sequencing Center for Infectious Disease"/>
            <person name="Wu L."/>
            <person name="Ma J."/>
        </authorList>
    </citation>
    <scope>NUCLEOTIDE SEQUENCE [LARGE SCALE GENOMIC DNA]</scope>
    <source>
        <strain evidence="2">CCUG 62952</strain>
    </source>
</reference>
<evidence type="ECO:0000313" key="1">
    <source>
        <dbReference type="EMBL" id="MFD0863272.1"/>
    </source>
</evidence>
<comment type="caution">
    <text evidence="1">The sequence shown here is derived from an EMBL/GenBank/DDBJ whole genome shotgun (WGS) entry which is preliminary data.</text>
</comment>
<dbReference type="RefSeq" id="WP_386409159.1">
    <property type="nucleotide sequence ID" value="NZ_JBHTJH010000017.1"/>
</dbReference>
<organism evidence="1 2">
    <name type="scientific">Sungkyunkwania multivorans</name>
    <dbReference type="NCBI Taxonomy" id="1173618"/>
    <lineage>
        <taxon>Bacteria</taxon>
        <taxon>Pseudomonadati</taxon>
        <taxon>Bacteroidota</taxon>
        <taxon>Flavobacteriia</taxon>
        <taxon>Flavobacteriales</taxon>
        <taxon>Flavobacteriaceae</taxon>
        <taxon>Sungkyunkwania</taxon>
    </lineage>
</organism>
<keyword evidence="2" id="KW-1185">Reference proteome</keyword>